<keyword evidence="2" id="KW-1185">Reference proteome</keyword>
<dbReference type="InterPro" id="IPR023214">
    <property type="entry name" value="HAD_sf"/>
</dbReference>
<dbReference type="EMBL" id="CP019454">
    <property type="protein sequence ID" value="AUW93380.1"/>
    <property type="molecule type" value="Genomic_DNA"/>
</dbReference>
<reference evidence="1 2" key="1">
    <citation type="journal article" date="2019" name="Sci. Rep.">
        <title>Sulfobacillus thermotolerans: new insights into resistance and metabolic capacities of acidophilic chemolithotrophs.</title>
        <authorList>
            <person name="Panyushkina A.E."/>
            <person name="Babenko V.V."/>
            <person name="Nikitina A.S."/>
            <person name="Selezneva O.V."/>
            <person name="Tsaplina I.A."/>
            <person name="Letarova M.A."/>
            <person name="Kostryukova E.S."/>
            <person name="Letarov A.V."/>
        </authorList>
    </citation>
    <scope>NUCLEOTIDE SEQUENCE [LARGE SCALE GENOMIC DNA]</scope>
    <source>
        <strain evidence="1 2">Kr1</strain>
    </source>
</reference>
<dbReference type="Pfam" id="PF13419">
    <property type="entry name" value="HAD_2"/>
    <property type="match status" value="1"/>
</dbReference>
<protein>
    <submittedName>
        <fullName evidence="1">HAD family hydrolase</fullName>
    </submittedName>
</protein>
<evidence type="ECO:0000313" key="2">
    <source>
        <dbReference type="Proteomes" id="UP000325292"/>
    </source>
</evidence>
<evidence type="ECO:0000313" key="1">
    <source>
        <dbReference type="EMBL" id="AUW93380.1"/>
    </source>
</evidence>
<dbReference type="SUPFAM" id="SSF56784">
    <property type="entry name" value="HAD-like"/>
    <property type="match status" value="1"/>
</dbReference>
<sequence>MAPGAVLLFDLDCTILDTTELILASFFYTFKEGLGETVSREQILQHFGRSLDDQFRIMRPNLSGEEIDRLVALYRKHNHAYHDQMIALIPGADVALHRWAEQGVPMGVVTSKRLDMTKRGLQQYGLWSLFQTVVHHDSTSRHKPDPEPLQCALANLKARPEDTWYIGDSPYDMRAARAAQCEAVGFSYNTFKAEELVAAGAGHWVRSWSELYSWWEINHHKSEG</sequence>
<dbReference type="InterPro" id="IPR006439">
    <property type="entry name" value="HAD-SF_hydro_IA"/>
</dbReference>
<dbReference type="Gene3D" id="3.40.50.1000">
    <property type="entry name" value="HAD superfamily/HAD-like"/>
    <property type="match status" value="1"/>
</dbReference>
<accession>A0ABN5GYA9</accession>
<dbReference type="SFLD" id="SFLDG01129">
    <property type="entry name" value="C1.5:_HAD__Beta-PGM__Phosphata"/>
    <property type="match status" value="1"/>
</dbReference>
<dbReference type="InterPro" id="IPR023198">
    <property type="entry name" value="PGP-like_dom2"/>
</dbReference>
<dbReference type="SFLD" id="SFLDS00003">
    <property type="entry name" value="Haloacid_Dehalogenase"/>
    <property type="match status" value="1"/>
</dbReference>
<dbReference type="PANTHER" id="PTHR43434:SF26">
    <property type="entry name" value="PYROPHOSPHATASE PPAX"/>
    <property type="match status" value="1"/>
</dbReference>
<gene>
    <name evidence="1" type="ORF">BXT84_04950</name>
</gene>
<name>A0ABN5GYA9_9FIRM</name>
<dbReference type="NCBIfam" id="TIGR01549">
    <property type="entry name" value="HAD-SF-IA-v1"/>
    <property type="match status" value="1"/>
</dbReference>
<dbReference type="SFLD" id="SFLDG01135">
    <property type="entry name" value="C1.5.6:_HAD__Beta-PGM__Phospha"/>
    <property type="match status" value="1"/>
</dbReference>
<dbReference type="InterPro" id="IPR036412">
    <property type="entry name" value="HAD-like_sf"/>
</dbReference>
<organism evidence="1 2">
    <name type="scientific">Sulfobacillus thermotolerans</name>
    <dbReference type="NCBI Taxonomy" id="338644"/>
    <lineage>
        <taxon>Bacteria</taxon>
        <taxon>Bacillati</taxon>
        <taxon>Bacillota</taxon>
        <taxon>Clostridia</taxon>
        <taxon>Eubacteriales</taxon>
        <taxon>Clostridiales Family XVII. Incertae Sedis</taxon>
        <taxon>Sulfobacillus</taxon>
    </lineage>
</organism>
<dbReference type="Proteomes" id="UP000325292">
    <property type="component" value="Chromosome"/>
</dbReference>
<proteinExistence type="predicted"/>
<dbReference type="InterPro" id="IPR050155">
    <property type="entry name" value="HAD-like_hydrolase_sf"/>
</dbReference>
<dbReference type="Gene3D" id="1.10.150.240">
    <property type="entry name" value="Putative phosphatase, domain 2"/>
    <property type="match status" value="1"/>
</dbReference>
<keyword evidence="1" id="KW-0378">Hydrolase</keyword>
<dbReference type="InterPro" id="IPR041492">
    <property type="entry name" value="HAD_2"/>
</dbReference>
<dbReference type="PANTHER" id="PTHR43434">
    <property type="entry name" value="PHOSPHOGLYCOLATE PHOSPHATASE"/>
    <property type="match status" value="1"/>
</dbReference>
<dbReference type="GO" id="GO:0016787">
    <property type="term" value="F:hydrolase activity"/>
    <property type="evidence" value="ECO:0007669"/>
    <property type="project" value="UniProtKB-KW"/>
</dbReference>